<name>A0AAD9QE58_ACRCE</name>
<dbReference type="EMBL" id="JARQWQ010000039">
    <property type="protein sequence ID" value="KAK2559612.1"/>
    <property type="molecule type" value="Genomic_DNA"/>
</dbReference>
<accession>A0AAD9QE58</accession>
<sequence>MRKLAKYKDLSNSCLQFHQRHFMNLIQCTKIKLLKWRKPWQHMKTKSA</sequence>
<protein>
    <submittedName>
        <fullName evidence="1">Uncharacterized protein</fullName>
    </submittedName>
</protein>
<dbReference type="AlphaFoldDB" id="A0AAD9QE58"/>
<evidence type="ECO:0000313" key="1">
    <source>
        <dbReference type="EMBL" id="KAK2559612.1"/>
    </source>
</evidence>
<dbReference type="Proteomes" id="UP001249851">
    <property type="component" value="Unassembled WGS sequence"/>
</dbReference>
<reference evidence="1" key="2">
    <citation type="journal article" date="2023" name="Science">
        <title>Genomic signatures of disease resistance in endangered staghorn corals.</title>
        <authorList>
            <person name="Vollmer S.V."/>
            <person name="Selwyn J.D."/>
            <person name="Despard B.A."/>
            <person name="Roesel C.L."/>
        </authorList>
    </citation>
    <scope>NUCLEOTIDE SEQUENCE</scope>
    <source>
        <strain evidence="1">K2</strain>
    </source>
</reference>
<evidence type="ECO:0000313" key="2">
    <source>
        <dbReference type="Proteomes" id="UP001249851"/>
    </source>
</evidence>
<proteinExistence type="predicted"/>
<gene>
    <name evidence="1" type="ORF">P5673_017692</name>
</gene>
<keyword evidence="2" id="KW-1185">Reference proteome</keyword>
<reference evidence="1" key="1">
    <citation type="journal article" date="2023" name="G3 (Bethesda)">
        <title>Whole genome assembly and annotation of the endangered Caribbean coral Acropora cervicornis.</title>
        <authorList>
            <person name="Selwyn J.D."/>
            <person name="Vollmer S.V."/>
        </authorList>
    </citation>
    <scope>NUCLEOTIDE SEQUENCE</scope>
    <source>
        <strain evidence="1">K2</strain>
    </source>
</reference>
<comment type="caution">
    <text evidence="1">The sequence shown here is derived from an EMBL/GenBank/DDBJ whole genome shotgun (WGS) entry which is preliminary data.</text>
</comment>
<organism evidence="1 2">
    <name type="scientific">Acropora cervicornis</name>
    <name type="common">Staghorn coral</name>
    <dbReference type="NCBI Taxonomy" id="6130"/>
    <lineage>
        <taxon>Eukaryota</taxon>
        <taxon>Metazoa</taxon>
        <taxon>Cnidaria</taxon>
        <taxon>Anthozoa</taxon>
        <taxon>Hexacorallia</taxon>
        <taxon>Scleractinia</taxon>
        <taxon>Astrocoeniina</taxon>
        <taxon>Acroporidae</taxon>
        <taxon>Acropora</taxon>
    </lineage>
</organism>